<accession>A0A380WQ65</accession>
<dbReference type="EMBL" id="UFSM01000001">
    <property type="protein sequence ID" value="SUU90274.1"/>
    <property type="molecule type" value="Genomic_DNA"/>
</dbReference>
<keyword evidence="1" id="KW-0732">Signal</keyword>
<feature type="signal peptide" evidence="1">
    <location>
        <begin position="1"/>
        <end position="41"/>
    </location>
</feature>
<evidence type="ECO:0000256" key="1">
    <source>
        <dbReference type="SAM" id="SignalP"/>
    </source>
</evidence>
<dbReference type="Proteomes" id="UP000254701">
    <property type="component" value="Unassembled WGS sequence"/>
</dbReference>
<gene>
    <name evidence="3" type="ORF">NCTC10684_03528</name>
</gene>
<evidence type="ECO:0000313" key="3">
    <source>
        <dbReference type="EMBL" id="SUU90274.1"/>
    </source>
</evidence>
<reference evidence="3 4" key="1">
    <citation type="submission" date="2018-06" db="EMBL/GenBank/DDBJ databases">
        <authorList>
            <consortium name="Pathogen Informatics"/>
            <person name="Doyle S."/>
        </authorList>
    </citation>
    <scope>NUCLEOTIDE SEQUENCE [LARGE SCALE GENOMIC DNA]</scope>
    <source>
        <strain evidence="3 4">NCTC10684</strain>
    </source>
</reference>
<evidence type="ECO:0000259" key="2">
    <source>
        <dbReference type="Pfam" id="PF08239"/>
    </source>
</evidence>
<organism evidence="3 4">
    <name type="scientific">Aminobacter aminovorans</name>
    <name type="common">Chelatobacter heintzii</name>
    <dbReference type="NCBI Taxonomy" id="83263"/>
    <lineage>
        <taxon>Bacteria</taxon>
        <taxon>Pseudomonadati</taxon>
        <taxon>Pseudomonadota</taxon>
        <taxon>Alphaproteobacteria</taxon>
        <taxon>Hyphomicrobiales</taxon>
        <taxon>Phyllobacteriaceae</taxon>
        <taxon>Aminobacter</taxon>
    </lineage>
</organism>
<dbReference type="AlphaFoldDB" id="A0A380WQ65"/>
<dbReference type="Pfam" id="PF08239">
    <property type="entry name" value="SH3_3"/>
    <property type="match status" value="1"/>
</dbReference>
<protein>
    <submittedName>
        <fullName evidence="3">Bacterial SH3 domain</fullName>
    </submittedName>
</protein>
<sequence>MSLMSVFAGKPAFPAKAVLSAAVLATVAATLSIGAATPAQAQYCEGTVHGLSRSYDLARGTGFLAVRVGPSASAPMVHQLFNGDKVEITDKRGSWYFVGSDGFEGWAHRKWMSNSCGY</sequence>
<dbReference type="InterPro" id="IPR003646">
    <property type="entry name" value="SH3-like_bac-type"/>
</dbReference>
<dbReference type="Gene3D" id="2.30.30.40">
    <property type="entry name" value="SH3 Domains"/>
    <property type="match status" value="1"/>
</dbReference>
<feature type="domain" description="SH3b" evidence="2">
    <location>
        <begin position="63"/>
        <end position="112"/>
    </location>
</feature>
<proteinExistence type="predicted"/>
<evidence type="ECO:0000313" key="4">
    <source>
        <dbReference type="Proteomes" id="UP000254701"/>
    </source>
</evidence>
<feature type="chain" id="PRO_5017062272" evidence="1">
    <location>
        <begin position="42"/>
        <end position="118"/>
    </location>
</feature>
<dbReference type="RefSeq" id="WP_245432025.1">
    <property type="nucleotide sequence ID" value="NZ_BAAAVY010000002.1"/>
</dbReference>
<name>A0A380WQ65_AMIAI</name>